<protein>
    <submittedName>
        <fullName evidence="1">Uncharacterized protein</fullName>
    </submittedName>
</protein>
<evidence type="ECO:0000313" key="1">
    <source>
        <dbReference type="EMBL" id="KAA8527426.1"/>
    </source>
</evidence>
<keyword evidence="2" id="KW-1185">Reference proteome</keyword>
<organism evidence="1 2">
    <name type="scientific">Nyssa sinensis</name>
    <dbReference type="NCBI Taxonomy" id="561372"/>
    <lineage>
        <taxon>Eukaryota</taxon>
        <taxon>Viridiplantae</taxon>
        <taxon>Streptophyta</taxon>
        <taxon>Embryophyta</taxon>
        <taxon>Tracheophyta</taxon>
        <taxon>Spermatophyta</taxon>
        <taxon>Magnoliopsida</taxon>
        <taxon>eudicotyledons</taxon>
        <taxon>Gunneridae</taxon>
        <taxon>Pentapetalae</taxon>
        <taxon>asterids</taxon>
        <taxon>Cornales</taxon>
        <taxon>Nyssaceae</taxon>
        <taxon>Nyssa</taxon>
    </lineage>
</organism>
<dbReference type="AlphaFoldDB" id="A0A5J5ACD4"/>
<dbReference type="PANTHER" id="PTHR33484">
    <property type="entry name" value="BNAC07G33360D PROTEIN"/>
    <property type="match status" value="1"/>
</dbReference>
<evidence type="ECO:0000313" key="2">
    <source>
        <dbReference type="Proteomes" id="UP000325577"/>
    </source>
</evidence>
<name>A0A5J5ACD4_9ASTE</name>
<dbReference type="Proteomes" id="UP000325577">
    <property type="component" value="Linkage Group LG21"/>
</dbReference>
<gene>
    <name evidence="1" type="ORF">F0562_034859</name>
</gene>
<accession>A0A5J5ACD4</accession>
<sequence>MGSKLFYAGEMAPQTDLVKIGSEGFAILEQEKKFPAGRKGRPFPPQRSPQYQEHQQIQQQAYVHYGHDGKVPLTTKEVFMVQQQGYVHYGTVVPLRKEAVIMHYETVQFYGETNHGTIGPMRKESAVMDYQTNHGTKGPVGKEATVMDFEATQFYGGTNHGTIGPVRKEAAVMDYEAAQKYGGILIKDFRKRKPAPLAN</sequence>
<dbReference type="OrthoDB" id="1660139at2759"/>
<dbReference type="EMBL" id="CM018045">
    <property type="protein sequence ID" value="KAA8527426.1"/>
    <property type="molecule type" value="Genomic_DNA"/>
</dbReference>
<reference evidence="1 2" key="1">
    <citation type="submission" date="2019-09" db="EMBL/GenBank/DDBJ databases">
        <title>A chromosome-level genome assembly of the Chinese tupelo Nyssa sinensis.</title>
        <authorList>
            <person name="Yang X."/>
            <person name="Kang M."/>
            <person name="Yang Y."/>
            <person name="Xiong H."/>
            <person name="Wang M."/>
            <person name="Zhang Z."/>
            <person name="Wang Z."/>
            <person name="Wu H."/>
            <person name="Ma T."/>
            <person name="Liu J."/>
            <person name="Xi Z."/>
        </authorList>
    </citation>
    <scope>NUCLEOTIDE SEQUENCE [LARGE SCALE GENOMIC DNA]</scope>
    <source>
        <strain evidence="1">J267</strain>
        <tissue evidence="1">Leaf</tissue>
    </source>
</reference>
<proteinExistence type="predicted"/>